<feature type="compositionally biased region" description="Polar residues" evidence="1">
    <location>
        <begin position="148"/>
        <end position="165"/>
    </location>
</feature>
<evidence type="ECO:0000256" key="1">
    <source>
        <dbReference type="SAM" id="MobiDB-lite"/>
    </source>
</evidence>
<keyword evidence="2" id="KW-0812">Transmembrane</keyword>
<sequence>MRQHDERDLRTALREEADRHRPDRQAMLDRIAQGRAAYARRPIDRLFALVRPAAAALAVAVVLVLAVAGVRLSSREPEVDDAPVAAPSAVPATTPAPATTSAPKPSTATATSTAPKPPRTTTGTSSPASTTPATPSSRPAETDRDGYLSSTGQLDPNTSDGWSQDSVTLESARKLTALDVTVEVALTPGVAETGKWTTVSTELLTISINRTSKHLVFRFTLRPGATLAPGKYTFAGQFNHAAGKRPPTADSYRAKVTGDGKDAKVSGNFTPQQ</sequence>
<feature type="region of interest" description="Disordered" evidence="1">
    <location>
        <begin position="75"/>
        <end position="165"/>
    </location>
</feature>
<organism evidence="3 4">
    <name type="scientific">Actinoplanes auranticolor</name>
    <dbReference type="NCBI Taxonomy" id="47988"/>
    <lineage>
        <taxon>Bacteria</taxon>
        <taxon>Bacillati</taxon>
        <taxon>Actinomycetota</taxon>
        <taxon>Actinomycetes</taxon>
        <taxon>Micromonosporales</taxon>
        <taxon>Micromonosporaceae</taxon>
        <taxon>Actinoplanes</taxon>
    </lineage>
</organism>
<gene>
    <name evidence="3" type="ORF">Aau02nite_29860</name>
</gene>
<feature type="transmembrane region" description="Helical" evidence="2">
    <location>
        <begin position="48"/>
        <end position="70"/>
    </location>
</feature>
<evidence type="ECO:0000313" key="4">
    <source>
        <dbReference type="Proteomes" id="UP000681340"/>
    </source>
</evidence>
<evidence type="ECO:0000313" key="3">
    <source>
        <dbReference type="EMBL" id="GIM68043.1"/>
    </source>
</evidence>
<reference evidence="3" key="1">
    <citation type="submission" date="2021-03" db="EMBL/GenBank/DDBJ databases">
        <title>Whole genome shotgun sequence of Actinoplanes auranticolor NBRC 12245.</title>
        <authorList>
            <person name="Komaki H."/>
            <person name="Tamura T."/>
        </authorList>
    </citation>
    <scope>NUCLEOTIDE SEQUENCE</scope>
    <source>
        <strain evidence="3">NBRC 12245</strain>
    </source>
</reference>
<keyword evidence="4" id="KW-1185">Reference proteome</keyword>
<protein>
    <submittedName>
        <fullName evidence="3">Uncharacterized protein</fullName>
    </submittedName>
</protein>
<feature type="region of interest" description="Disordered" evidence="1">
    <location>
        <begin position="242"/>
        <end position="273"/>
    </location>
</feature>
<feature type="region of interest" description="Disordered" evidence="1">
    <location>
        <begin position="1"/>
        <end position="21"/>
    </location>
</feature>
<feature type="compositionally biased region" description="Basic and acidic residues" evidence="1">
    <location>
        <begin position="252"/>
        <end position="264"/>
    </location>
</feature>
<keyword evidence="2" id="KW-0472">Membrane</keyword>
<proteinExistence type="predicted"/>
<dbReference type="RefSeq" id="WP_212988984.1">
    <property type="nucleotide sequence ID" value="NZ_BAABEA010000008.1"/>
</dbReference>
<comment type="caution">
    <text evidence="3">The sequence shown here is derived from an EMBL/GenBank/DDBJ whole genome shotgun (WGS) entry which is preliminary data.</text>
</comment>
<dbReference type="AlphaFoldDB" id="A0A919SCH7"/>
<evidence type="ECO:0000256" key="2">
    <source>
        <dbReference type="SAM" id="Phobius"/>
    </source>
</evidence>
<dbReference type="EMBL" id="BOQL01000024">
    <property type="protein sequence ID" value="GIM68043.1"/>
    <property type="molecule type" value="Genomic_DNA"/>
</dbReference>
<dbReference type="Proteomes" id="UP000681340">
    <property type="component" value="Unassembled WGS sequence"/>
</dbReference>
<keyword evidence="2" id="KW-1133">Transmembrane helix</keyword>
<feature type="compositionally biased region" description="Low complexity" evidence="1">
    <location>
        <begin position="82"/>
        <end position="139"/>
    </location>
</feature>
<accession>A0A919SCH7</accession>
<name>A0A919SCH7_9ACTN</name>